<keyword evidence="6 11" id="KW-0697">Rotamase</keyword>
<dbReference type="AlphaFoldDB" id="A0A9Q8ZUC1"/>
<evidence type="ECO:0000256" key="4">
    <source>
        <dbReference type="ARBA" id="ARBA00022475"/>
    </source>
</evidence>
<comment type="subcellular location">
    <subcellularLocation>
        <location evidence="2 11">Cell membrane</location>
        <topology evidence="2 11">Lipid-anchor</topology>
    </subcellularLocation>
</comment>
<dbReference type="InterPro" id="IPR023059">
    <property type="entry name" value="Foldase_PrsA"/>
</dbReference>
<dbReference type="Proteomes" id="UP001055911">
    <property type="component" value="Chromosome"/>
</dbReference>
<proteinExistence type="inferred from homology"/>
<evidence type="ECO:0000256" key="9">
    <source>
        <dbReference type="ARBA" id="ARBA00023235"/>
    </source>
</evidence>
<keyword evidence="9 11" id="KW-0413">Isomerase</keyword>
<dbReference type="PANTHER" id="PTHR47245:SF1">
    <property type="entry name" value="FOLDASE PROTEIN PRSA"/>
    <property type="match status" value="1"/>
</dbReference>
<accession>A0A9Q8ZUC1</accession>
<sequence length="294" mass="32884">MNKKKWAIGAAGLLLSLSLAACGQGKTVATTDGGKITQEQFYDKMKSTQQGKAQLQQMILNKCLEHEYGSKVKQSDVDKQFDQYKKQYGPQFNTILQQQGMTESQLKESIRNNLLLKEAVMDKTDFSNKQLEKQFKKYQPKVTVKELAVSDKDTAQKAISDLNNGTSWKDVAKQYGADDTTKKNGGQEVSFDNSTSGVDNSVKKAAYKLNNGDYSKEPIKTQSGYVVIQMVKHPKKGTLKEHKSEVKEQLANERLSDQKTVHKVVSEVLKDGHVQIEDSSMKNILSGYIDTSKK</sequence>
<protein>
    <recommendedName>
        <fullName evidence="11">Foldase protein PrsA</fullName>
        <ecNumber evidence="11">5.2.1.8</ecNumber>
    </recommendedName>
</protein>
<name>A0A9Q8ZUC1_9LACO</name>
<evidence type="ECO:0000313" key="15">
    <source>
        <dbReference type="Proteomes" id="UP001055911"/>
    </source>
</evidence>
<reference evidence="14" key="1">
    <citation type="submission" date="2022-05" db="EMBL/GenBank/DDBJ databases">
        <authorList>
            <person name="Oliphant S.A."/>
            <person name="Watson-Haigh N.S."/>
            <person name="Sumby K.M."/>
            <person name="Gardner J.M."/>
            <person name="Jiranek V."/>
        </authorList>
    </citation>
    <scope>NUCLEOTIDE SEQUENCE</scope>
    <source>
        <strain evidence="14">KI4_B1</strain>
    </source>
</reference>
<gene>
    <name evidence="11" type="primary">prsA</name>
    <name evidence="14" type="ORF">M3M40_02940</name>
</gene>
<dbReference type="PROSITE" id="PS50198">
    <property type="entry name" value="PPIC_PPIASE_2"/>
    <property type="match status" value="1"/>
</dbReference>
<dbReference type="InterPro" id="IPR000297">
    <property type="entry name" value="PPIase_PpiC"/>
</dbReference>
<dbReference type="GO" id="GO:0006457">
    <property type="term" value="P:protein folding"/>
    <property type="evidence" value="ECO:0007669"/>
    <property type="project" value="UniProtKB-UniRule"/>
</dbReference>
<evidence type="ECO:0000256" key="7">
    <source>
        <dbReference type="ARBA" id="ARBA00023136"/>
    </source>
</evidence>
<feature type="domain" description="PpiC" evidence="13">
    <location>
        <begin position="139"/>
        <end position="232"/>
    </location>
</feature>
<dbReference type="EMBL" id="CP097119">
    <property type="protein sequence ID" value="USS89759.1"/>
    <property type="molecule type" value="Genomic_DNA"/>
</dbReference>
<keyword evidence="7 11" id="KW-0472">Membrane</keyword>
<dbReference type="InterPro" id="IPR046357">
    <property type="entry name" value="PPIase_dom_sf"/>
</dbReference>
<dbReference type="EC" id="5.2.1.8" evidence="11"/>
<dbReference type="Gene3D" id="3.10.50.40">
    <property type="match status" value="1"/>
</dbReference>
<dbReference type="GO" id="GO:0005886">
    <property type="term" value="C:plasma membrane"/>
    <property type="evidence" value="ECO:0007669"/>
    <property type="project" value="UniProtKB-SubCell"/>
</dbReference>
<dbReference type="PROSITE" id="PS51257">
    <property type="entry name" value="PROKAR_LIPOPROTEIN"/>
    <property type="match status" value="1"/>
</dbReference>
<comment type="similarity">
    <text evidence="3 11">Belongs to the PrsA family.</text>
</comment>
<dbReference type="RefSeq" id="WP_252767306.1">
    <property type="nucleotide sequence ID" value="NZ_CP097117.1"/>
</dbReference>
<evidence type="ECO:0000313" key="14">
    <source>
        <dbReference type="EMBL" id="USS89759.1"/>
    </source>
</evidence>
<dbReference type="PANTHER" id="PTHR47245">
    <property type="entry name" value="PEPTIDYLPROLYL ISOMERASE"/>
    <property type="match status" value="1"/>
</dbReference>
<organism evidence="14 15">
    <name type="scientific">Fructilactobacillus cliffordii</name>
    <dbReference type="NCBI Taxonomy" id="2940299"/>
    <lineage>
        <taxon>Bacteria</taxon>
        <taxon>Bacillati</taxon>
        <taxon>Bacillota</taxon>
        <taxon>Bacilli</taxon>
        <taxon>Lactobacillales</taxon>
        <taxon>Lactobacillaceae</taxon>
        <taxon>Fructilactobacillus</taxon>
    </lineage>
</organism>
<keyword evidence="15" id="KW-1185">Reference proteome</keyword>
<dbReference type="Pfam" id="PF00639">
    <property type="entry name" value="Rotamase"/>
    <property type="match status" value="1"/>
</dbReference>
<dbReference type="SUPFAM" id="SSF109998">
    <property type="entry name" value="Triger factor/SurA peptide-binding domain-like"/>
    <property type="match status" value="1"/>
</dbReference>
<comment type="function">
    <text evidence="11">Plays a major role in protein secretion by helping the post-translocational extracellular folding of several secreted proteins.</text>
</comment>
<keyword evidence="5 11" id="KW-0732">Signal</keyword>
<feature type="signal peptide" evidence="12">
    <location>
        <begin position="1"/>
        <end position="21"/>
    </location>
</feature>
<keyword evidence="10 11" id="KW-0449">Lipoprotein</keyword>
<dbReference type="SUPFAM" id="SSF54534">
    <property type="entry name" value="FKBP-like"/>
    <property type="match status" value="1"/>
</dbReference>
<evidence type="ECO:0000256" key="8">
    <source>
        <dbReference type="ARBA" id="ARBA00023139"/>
    </source>
</evidence>
<evidence type="ECO:0000256" key="3">
    <source>
        <dbReference type="ARBA" id="ARBA00006071"/>
    </source>
</evidence>
<dbReference type="InterPro" id="IPR050245">
    <property type="entry name" value="PrsA_foldase"/>
</dbReference>
<dbReference type="HAMAP" id="MF_01145">
    <property type="entry name" value="Foldase_PrsA"/>
    <property type="match status" value="1"/>
</dbReference>
<evidence type="ECO:0000256" key="6">
    <source>
        <dbReference type="ARBA" id="ARBA00023110"/>
    </source>
</evidence>
<keyword evidence="4 11" id="KW-1003">Cell membrane</keyword>
<dbReference type="InterPro" id="IPR027304">
    <property type="entry name" value="Trigger_fact/SurA_dom_sf"/>
</dbReference>
<evidence type="ECO:0000256" key="1">
    <source>
        <dbReference type="ARBA" id="ARBA00000971"/>
    </source>
</evidence>
<evidence type="ECO:0000256" key="2">
    <source>
        <dbReference type="ARBA" id="ARBA00004193"/>
    </source>
</evidence>
<evidence type="ECO:0000256" key="12">
    <source>
        <dbReference type="SAM" id="SignalP"/>
    </source>
</evidence>
<feature type="chain" id="PRO_5040113384" description="Foldase protein PrsA" evidence="12">
    <location>
        <begin position="22"/>
        <end position="294"/>
    </location>
</feature>
<evidence type="ECO:0000259" key="13">
    <source>
        <dbReference type="PROSITE" id="PS50198"/>
    </source>
</evidence>
<evidence type="ECO:0000256" key="10">
    <source>
        <dbReference type="ARBA" id="ARBA00023288"/>
    </source>
</evidence>
<dbReference type="GO" id="GO:0003755">
    <property type="term" value="F:peptidyl-prolyl cis-trans isomerase activity"/>
    <property type="evidence" value="ECO:0007669"/>
    <property type="project" value="UniProtKB-UniRule"/>
</dbReference>
<keyword evidence="8 11" id="KW-0564">Palmitate</keyword>
<dbReference type="NCBIfam" id="NF003356">
    <property type="entry name" value="PRK04405.1"/>
    <property type="match status" value="1"/>
</dbReference>
<comment type="catalytic activity">
    <reaction evidence="1 11">
        <text>[protein]-peptidylproline (omega=180) = [protein]-peptidylproline (omega=0)</text>
        <dbReference type="Rhea" id="RHEA:16237"/>
        <dbReference type="Rhea" id="RHEA-COMP:10747"/>
        <dbReference type="Rhea" id="RHEA-COMP:10748"/>
        <dbReference type="ChEBI" id="CHEBI:83833"/>
        <dbReference type="ChEBI" id="CHEBI:83834"/>
        <dbReference type="EC" id="5.2.1.8"/>
    </reaction>
</comment>
<dbReference type="Gene3D" id="1.10.4030.10">
    <property type="entry name" value="Porin chaperone SurA, peptide-binding domain"/>
    <property type="match status" value="1"/>
</dbReference>
<evidence type="ECO:0000256" key="5">
    <source>
        <dbReference type="ARBA" id="ARBA00022729"/>
    </source>
</evidence>
<evidence type="ECO:0000256" key="11">
    <source>
        <dbReference type="HAMAP-Rule" id="MF_01145"/>
    </source>
</evidence>